<dbReference type="PANTHER" id="PTHR11690:SF267">
    <property type="entry name" value="DEGENERIN MEC-10"/>
    <property type="match status" value="1"/>
</dbReference>
<dbReference type="Pfam" id="PF00858">
    <property type="entry name" value="ASC"/>
    <property type="match status" value="1"/>
</dbReference>
<keyword evidence="7" id="KW-0915">Sodium</keyword>
<dbReference type="InterPro" id="IPR001873">
    <property type="entry name" value="ENaC"/>
</dbReference>
<sequence>MLFVNASDYLPTSEAVGVRLTIHDKDEFPFPDTFGYSAPTGYISSFGMRMKKMSRLPAPYGDCIAEGATSNYVYKGYTYSTEVSRGCYRTCFQQLIIDRCGCGDPRFPSIGHHQHCQVFNKEHSRCQQPCNQTIYTMSYSEAIWPSQSLNITLGTCEEEPEICNEQYQENAAMLEVFYEALNFETLTESEAYGVVKMLADFGGQLGLWSGVSFMTCCEFVCLGCELLYMVIMHHWKKYKFKKHEEDNNFQ</sequence>
<dbReference type="EMBL" id="KE124909">
    <property type="protein sequence ID" value="EPB75259.1"/>
    <property type="molecule type" value="Genomic_DNA"/>
</dbReference>
<evidence type="ECO:0000256" key="10">
    <source>
        <dbReference type="ARBA" id="ARBA00023180"/>
    </source>
</evidence>
<keyword evidence="11 13" id="KW-0739">Sodium transport</keyword>
<evidence type="ECO:0000256" key="2">
    <source>
        <dbReference type="ARBA" id="ARBA00007193"/>
    </source>
</evidence>
<keyword evidence="6 14" id="KW-1133">Transmembrane helix</keyword>
<dbReference type="PANTHER" id="PTHR11690">
    <property type="entry name" value="AMILORIDE-SENSITIVE SODIUM CHANNEL-RELATED"/>
    <property type="match status" value="1"/>
</dbReference>
<reference evidence="15 16" key="1">
    <citation type="submission" date="2013-05" db="EMBL/GenBank/DDBJ databases">
        <title>Draft genome of the parasitic nematode Anyclostoma ceylanicum.</title>
        <authorList>
            <person name="Mitreva M."/>
        </authorList>
    </citation>
    <scope>NUCLEOTIDE SEQUENCE [LARGE SCALE GENOMIC DNA]</scope>
</reference>
<keyword evidence="12 13" id="KW-0407">Ion channel</keyword>
<comment type="subcellular location">
    <subcellularLocation>
        <location evidence="1">Membrane</location>
        <topology evidence="1">Multi-pass membrane protein</topology>
    </subcellularLocation>
</comment>
<evidence type="ECO:0000313" key="15">
    <source>
        <dbReference type="EMBL" id="EPB75259.1"/>
    </source>
</evidence>
<keyword evidence="5 13" id="KW-0812">Transmembrane</keyword>
<name>A0A0D6LTQ7_9BILA</name>
<evidence type="ECO:0000256" key="8">
    <source>
        <dbReference type="ARBA" id="ARBA00023065"/>
    </source>
</evidence>
<gene>
    <name evidence="15" type="ORF">ANCCEY_05658</name>
</gene>
<dbReference type="Gene3D" id="1.10.287.770">
    <property type="entry name" value="YojJ-like"/>
    <property type="match status" value="1"/>
</dbReference>
<keyword evidence="9 14" id="KW-0472">Membrane</keyword>
<dbReference type="GO" id="GO:0015280">
    <property type="term" value="F:ligand-gated sodium channel activity"/>
    <property type="evidence" value="ECO:0007669"/>
    <property type="project" value="TreeGrafter"/>
</dbReference>
<dbReference type="FunFam" id="1.10.287.770:FF:000001">
    <property type="entry name" value="Acid-sensing ion channel subunit 1"/>
    <property type="match status" value="1"/>
</dbReference>
<proteinExistence type="inferred from homology"/>
<keyword evidence="3 13" id="KW-0813">Transport</keyword>
<keyword evidence="8 13" id="KW-0406">Ion transport</keyword>
<protein>
    <submittedName>
        <fullName evidence="15">Amiloride-sensitive sodium channel</fullName>
    </submittedName>
</protein>
<dbReference type="Gene3D" id="1.10.287.820">
    <property type="entry name" value="Acid-sensing ion channel domain"/>
    <property type="match status" value="1"/>
</dbReference>
<dbReference type="PRINTS" id="PR01078">
    <property type="entry name" value="AMINACHANNEL"/>
</dbReference>
<evidence type="ECO:0000256" key="3">
    <source>
        <dbReference type="ARBA" id="ARBA00022448"/>
    </source>
</evidence>
<accession>A0A0D6LTQ7</accession>
<evidence type="ECO:0000256" key="9">
    <source>
        <dbReference type="ARBA" id="ARBA00023136"/>
    </source>
</evidence>
<comment type="similarity">
    <text evidence="2 13">Belongs to the amiloride-sensitive sodium channel (TC 1.A.6) family.</text>
</comment>
<dbReference type="AlphaFoldDB" id="A0A0D6LTQ7"/>
<evidence type="ECO:0000256" key="4">
    <source>
        <dbReference type="ARBA" id="ARBA00022461"/>
    </source>
</evidence>
<evidence type="ECO:0000256" key="7">
    <source>
        <dbReference type="ARBA" id="ARBA00023053"/>
    </source>
</evidence>
<feature type="transmembrane region" description="Helical" evidence="14">
    <location>
        <begin position="205"/>
        <end position="231"/>
    </location>
</feature>
<evidence type="ECO:0000256" key="14">
    <source>
        <dbReference type="SAM" id="Phobius"/>
    </source>
</evidence>
<keyword evidence="4 13" id="KW-0894">Sodium channel</keyword>
<evidence type="ECO:0000256" key="12">
    <source>
        <dbReference type="ARBA" id="ARBA00023303"/>
    </source>
</evidence>
<evidence type="ECO:0000256" key="13">
    <source>
        <dbReference type="RuleBase" id="RU000679"/>
    </source>
</evidence>
<keyword evidence="16" id="KW-1185">Reference proteome</keyword>
<evidence type="ECO:0000256" key="5">
    <source>
        <dbReference type="ARBA" id="ARBA00022692"/>
    </source>
</evidence>
<organism evidence="15 16">
    <name type="scientific">Ancylostoma ceylanicum</name>
    <dbReference type="NCBI Taxonomy" id="53326"/>
    <lineage>
        <taxon>Eukaryota</taxon>
        <taxon>Metazoa</taxon>
        <taxon>Ecdysozoa</taxon>
        <taxon>Nematoda</taxon>
        <taxon>Chromadorea</taxon>
        <taxon>Rhabditida</taxon>
        <taxon>Rhabditina</taxon>
        <taxon>Rhabditomorpha</taxon>
        <taxon>Strongyloidea</taxon>
        <taxon>Ancylostomatidae</taxon>
        <taxon>Ancylostomatinae</taxon>
        <taxon>Ancylostoma</taxon>
    </lineage>
</organism>
<evidence type="ECO:0000313" key="16">
    <source>
        <dbReference type="Proteomes" id="UP000054495"/>
    </source>
</evidence>
<evidence type="ECO:0000256" key="6">
    <source>
        <dbReference type="ARBA" id="ARBA00022989"/>
    </source>
</evidence>
<keyword evidence="10" id="KW-0325">Glycoprotein</keyword>
<evidence type="ECO:0000256" key="11">
    <source>
        <dbReference type="ARBA" id="ARBA00023201"/>
    </source>
</evidence>
<evidence type="ECO:0000256" key="1">
    <source>
        <dbReference type="ARBA" id="ARBA00004141"/>
    </source>
</evidence>
<dbReference type="Proteomes" id="UP000054495">
    <property type="component" value="Unassembled WGS sequence"/>
</dbReference>
<dbReference type="GO" id="GO:0005886">
    <property type="term" value="C:plasma membrane"/>
    <property type="evidence" value="ECO:0007669"/>
    <property type="project" value="TreeGrafter"/>
</dbReference>